<evidence type="ECO:0000313" key="2">
    <source>
        <dbReference type="EMBL" id="ABL98925.1"/>
    </source>
</evidence>
<dbReference type="RefSeq" id="WP_011758835.1">
    <property type="nucleotide sequence ID" value="NC_008700.1"/>
</dbReference>
<organism evidence="2 3">
    <name type="scientific">Shewanella amazonensis (strain ATCC BAA-1098 / SB2B)</name>
    <dbReference type="NCBI Taxonomy" id="326297"/>
    <lineage>
        <taxon>Bacteria</taxon>
        <taxon>Pseudomonadati</taxon>
        <taxon>Pseudomonadota</taxon>
        <taxon>Gammaproteobacteria</taxon>
        <taxon>Alteromonadales</taxon>
        <taxon>Shewanellaceae</taxon>
        <taxon>Shewanella</taxon>
    </lineage>
</organism>
<dbReference type="KEGG" id="saz:Sama_0717"/>
<dbReference type="HOGENOM" id="CLU_454060_0_0_6"/>
<feature type="chain" id="PRO_5002636418" description="Lipoprotein" evidence="1">
    <location>
        <begin position="21"/>
        <end position="588"/>
    </location>
</feature>
<sequence length="588" mass="63079">MMKFKYARNVLALAVVSALAGGCGGSDSDTEPPTTPEHAQKVVGSVSFNGAVAGASVCADLNLSASCDSDEPGAVSDAEGAFTLEWQSTEEAPDYLLVADLPQAASVAVISPLSMTPKSVAPAGAPARAPAGAPVHAQGLAAVSPPPVTERLLARKDHGGIINPLTDIEVRRLEGADAADAVAISARLKLLLPTIFGVDAGDPYGVTAAETETQAFTDALALLTHIESLIDGQLSQALAAEEVLFVSQTLLQSLAGEAGMPVTDWLATDPLNLRYRVSDVLKNLGYITSPIDERLMWDQDWALLAKNETEDDGESHLFNLMTVGDKVFAELRAGSTESSLLVTVSEGVVSRMELGGEALASECWNTELSQWVGPNGADGYEVPEPITLDNRLTRVYEGTYVPVVMTVDKFSASDSEFQTLIATLPAPLKLTNVSWPDTIYRLQYQQTGDVLCRSEGALSHGFDTPMAEIDSVAIIEALWRYEFDDGAYQLIEDNRFIIKSDVVAGQDMTYEWTLQTAPNGSPMLHIQVVEGLPPELVGLDEGDYWLLEQGSLSEVELNRSFDSRALNWLWLSYDESFSPTLKAHLNGL</sequence>
<evidence type="ECO:0000256" key="1">
    <source>
        <dbReference type="SAM" id="SignalP"/>
    </source>
</evidence>
<reference evidence="2 3" key="1">
    <citation type="submission" date="2006-12" db="EMBL/GenBank/DDBJ databases">
        <title>Complete sequence of Shewanella amazonensis SB2B.</title>
        <authorList>
            <consortium name="US DOE Joint Genome Institute"/>
            <person name="Copeland A."/>
            <person name="Lucas S."/>
            <person name="Lapidus A."/>
            <person name="Barry K."/>
            <person name="Detter J.C."/>
            <person name="Glavina del Rio T."/>
            <person name="Hammon N."/>
            <person name="Israni S."/>
            <person name="Dalin E."/>
            <person name="Tice H."/>
            <person name="Pitluck S."/>
            <person name="Munk A.C."/>
            <person name="Brettin T."/>
            <person name="Bruce D."/>
            <person name="Han C."/>
            <person name="Tapia R."/>
            <person name="Gilna P."/>
            <person name="Schmutz J."/>
            <person name="Larimer F."/>
            <person name="Land M."/>
            <person name="Hauser L."/>
            <person name="Kyrpides N."/>
            <person name="Mikhailova N."/>
            <person name="Fredrickson J."/>
            <person name="Richardson P."/>
        </authorList>
    </citation>
    <scope>NUCLEOTIDE SEQUENCE [LARGE SCALE GENOMIC DNA]</scope>
    <source>
        <strain evidence="3">ATCC BAA-1098 / SB2B</strain>
    </source>
</reference>
<gene>
    <name evidence="2" type="ordered locus">Sama_0717</name>
</gene>
<accession>A1S3G9</accession>
<keyword evidence="1" id="KW-0732">Signal</keyword>
<keyword evidence="3" id="KW-1185">Reference proteome</keyword>
<name>A1S3G9_SHEAM</name>
<dbReference type="OrthoDB" id="6247340at2"/>
<protein>
    <recommendedName>
        <fullName evidence="4">Lipoprotein</fullName>
    </recommendedName>
</protein>
<proteinExistence type="predicted"/>
<dbReference type="eggNOG" id="ENOG502ZPA9">
    <property type="taxonomic scope" value="Bacteria"/>
</dbReference>
<feature type="signal peptide" evidence="1">
    <location>
        <begin position="1"/>
        <end position="20"/>
    </location>
</feature>
<evidence type="ECO:0000313" key="3">
    <source>
        <dbReference type="Proteomes" id="UP000009175"/>
    </source>
</evidence>
<dbReference type="AlphaFoldDB" id="A1S3G9"/>
<dbReference type="STRING" id="326297.Sama_0717"/>
<evidence type="ECO:0008006" key="4">
    <source>
        <dbReference type="Google" id="ProtNLM"/>
    </source>
</evidence>
<dbReference type="Proteomes" id="UP000009175">
    <property type="component" value="Chromosome"/>
</dbReference>
<dbReference type="EMBL" id="CP000507">
    <property type="protein sequence ID" value="ABL98925.1"/>
    <property type="molecule type" value="Genomic_DNA"/>
</dbReference>
<dbReference type="PROSITE" id="PS51257">
    <property type="entry name" value="PROKAR_LIPOPROTEIN"/>
    <property type="match status" value="1"/>
</dbReference>